<evidence type="ECO:0000313" key="7">
    <source>
        <dbReference type="Proteomes" id="UP000886886"/>
    </source>
</evidence>
<dbReference type="Proteomes" id="UP000886886">
    <property type="component" value="Unassembled WGS sequence"/>
</dbReference>
<proteinExistence type="predicted"/>
<dbReference type="InterPro" id="IPR051398">
    <property type="entry name" value="Polysacch_Deacetylase"/>
</dbReference>
<gene>
    <name evidence="6" type="ORF">IAB26_06005</name>
</gene>
<organism evidence="6 7">
    <name type="scientific">Candidatus Limivivens merdigallinarum</name>
    <dbReference type="NCBI Taxonomy" id="2840859"/>
    <lineage>
        <taxon>Bacteria</taxon>
        <taxon>Bacillati</taxon>
        <taxon>Bacillota</taxon>
        <taxon>Clostridia</taxon>
        <taxon>Lachnospirales</taxon>
        <taxon>Lachnospiraceae</taxon>
        <taxon>Lachnospiraceae incertae sedis</taxon>
        <taxon>Candidatus Limivivens</taxon>
    </lineage>
</organism>
<dbReference type="PANTHER" id="PTHR34216">
    <property type="match status" value="1"/>
</dbReference>
<feature type="domain" description="NodB homology" evidence="5">
    <location>
        <begin position="345"/>
        <end position="403"/>
    </location>
</feature>
<keyword evidence="4" id="KW-1133">Transmembrane helix</keyword>
<dbReference type="EMBL" id="DVFT01000090">
    <property type="protein sequence ID" value="HIQ96096.1"/>
    <property type="molecule type" value="Genomic_DNA"/>
</dbReference>
<evidence type="ECO:0000256" key="2">
    <source>
        <dbReference type="ARBA" id="ARBA00022729"/>
    </source>
</evidence>
<dbReference type="Gene3D" id="3.20.20.370">
    <property type="entry name" value="Glycoside hydrolase/deacetylase"/>
    <property type="match status" value="1"/>
</dbReference>
<comment type="caution">
    <text evidence="6">The sequence shown here is derived from an EMBL/GenBank/DDBJ whole genome shotgun (WGS) entry which is preliminary data.</text>
</comment>
<evidence type="ECO:0000256" key="1">
    <source>
        <dbReference type="ARBA" id="ARBA00004613"/>
    </source>
</evidence>
<feature type="region of interest" description="Disordered" evidence="3">
    <location>
        <begin position="48"/>
        <end position="92"/>
    </location>
</feature>
<dbReference type="InterPro" id="IPR011330">
    <property type="entry name" value="Glyco_hydro/deAcase_b/a-brl"/>
</dbReference>
<reference evidence="6" key="2">
    <citation type="journal article" date="2021" name="PeerJ">
        <title>Extensive microbial diversity within the chicken gut microbiome revealed by metagenomics and culture.</title>
        <authorList>
            <person name="Gilroy R."/>
            <person name="Ravi A."/>
            <person name="Getino M."/>
            <person name="Pursley I."/>
            <person name="Horton D.L."/>
            <person name="Alikhan N.F."/>
            <person name="Baker D."/>
            <person name="Gharbi K."/>
            <person name="Hall N."/>
            <person name="Watson M."/>
            <person name="Adriaenssens E.M."/>
            <person name="Foster-Nyarko E."/>
            <person name="Jarju S."/>
            <person name="Secka A."/>
            <person name="Antonio M."/>
            <person name="Oren A."/>
            <person name="Chaudhuri R.R."/>
            <person name="La Ragione R."/>
            <person name="Hildebrand F."/>
            <person name="Pallen M.J."/>
        </authorList>
    </citation>
    <scope>NUCLEOTIDE SEQUENCE</scope>
    <source>
        <strain evidence="6">ChiSjej3B21-11622</strain>
    </source>
</reference>
<feature type="compositionally biased region" description="Polar residues" evidence="3">
    <location>
        <begin position="50"/>
        <end position="67"/>
    </location>
</feature>
<evidence type="ECO:0000256" key="3">
    <source>
        <dbReference type="SAM" id="MobiDB-lite"/>
    </source>
</evidence>
<evidence type="ECO:0000313" key="6">
    <source>
        <dbReference type="EMBL" id="HIQ96096.1"/>
    </source>
</evidence>
<dbReference type="PANTHER" id="PTHR34216:SF3">
    <property type="entry name" value="POLY-BETA-1,6-N-ACETYL-D-GLUCOSAMINE N-DEACETYLASE"/>
    <property type="match status" value="1"/>
</dbReference>
<keyword evidence="4" id="KW-0472">Membrane</keyword>
<feature type="transmembrane region" description="Helical" evidence="4">
    <location>
        <begin position="21"/>
        <end position="43"/>
    </location>
</feature>
<accession>A0A9D1D042</accession>
<dbReference type="GO" id="GO:0005975">
    <property type="term" value="P:carbohydrate metabolic process"/>
    <property type="evidence" value="ECO:0007669"/>
    <property type="project" value="InterPro"/>
</dbReference>
<protein>
    <submittedName>
        <fullName evidence="6">Polysaccharide deacetylase family protein</fullName>
    </submittedName>
</protein>
<keyword evidence="2" id="KW-0732">Signal</keyword>
<dbReference type="AlphaFoldDB" id="A0A9D1D042"/>
<dbReference type="SUPFAM" id="SSF88713">
    <property type="entry name" value="Glycoside hydrolase/deacetylase"/>
    <property type="match status" value="1"/>
</dbReference>
<keyword evidence="4" id="KW-0812">Transmembrane</keyword>
<sequence length="497" mass="56449">MDENERDRRRALRRKKRQRQVLIGRLILVILLVVIAALAVFLVKDLTGGKKSSQSPVTSTGETTNPGESEAPADETGNEVTETQGETETEASLEDQAALKAAQYDYDGAIQLLKGSSDYAANTEYQALVAEYEAQRDACVEYPVDQVTHVFFHSMIVDENRAWAKGAGDATTDGLNQVMTTMDEFKQIMESMYEKGYVMVSIHELCEIDENRNVSRGTIRLPEGKKPFVLSQDDLSYYHYQDGYGLADKLLIDENGEVKNQYTEADGTVKIGDYDMVPWIDTFVKEHPDFSYHGQKGIIALTGYNGILGYRTDIAYKTRENLDELQQKWLDEHPDFDEAAWNQECEEAKKVADAMKANGWEFASHTWGHINVTEASLDKLKEDNEKWQTYVKPLIGDTNVVIFSFGADLGSWEGYFPDNEKFQYMKSQGFDIYCNVDGSQYWVQFGSEVTNGQSQYMRQGRRNLDGYRMYYNPEMLSDLFDANAVFSKLRPTPVPPM</sequence>
<evidence type="ECO:0000256" key="4">
    <source>
        <dbReference type="SAM" id="Phobius"/>
    </source>
</evidence>
<dbReference type="Pfam" id="PF01522">
    <property type="entry name" value="Polysacc_deac_1"/>
    <property type="match status" value="1"/>
</dbReference>
<dbReference type="GO" id="GO:0016810">
    <property type="term" value="F:hydrolase activity, acting on carbon-nitrogen (but not peptide) bonds"/>
    <property type="evidence" value="ECO:0007669"/>
    <property type="project" value="InterPro"/>
</dbReference>
<reference evidence="6" key="1">
    <citation type="submission" date="2020-10" db="EMBL/GenBank/DDBJ databases">
        <authorList>
            <person name="Gilroy R."/>
        </authorList>
    </citation>
    <scope>NUCLEOTIDE SEQUENCE</scope>
    <source>
        <strain evidence="6">ChiSjej3B21-11622</strain>
    </source>
</reference>
<dbReference type="InterPro" id="IPR002509">
    <property type="entry name" value="NODB_dom"/>
</dbReference>
<name>A0A9D1D042_9FIRM</name>
<evidence type="ECO:0000259" key="5">
    <source>
        <dbReference type="Pfam" id="PF01522"/>
    </source>
</evidence>
<comment type="subcellular location">
    <subcellularLocation>
        <location evidence="1">Secreted</location>
    </subcellularLocation>
</comment>
<dbReference type="GO" id="GO:0005576">
    <property type="term" value="C:extracellular region"/>
    <property type="evidence" value="ECO:0007669"/>
    <property type="project" value="UniProtKB-SubCell"/>
</dbReference>